<reference evidence="5 6" key="1">
    <citation type="submission" date="2014-09" db="EMBL/GenBank/DDBJ databases">
        <authorList>
            <person name="Ellenberger Sabrina"/>
        </authorList>
    </citation>
    <scope>NUCLEOTIDE SEQUENCE [LARGE SCALE GENOMIC DNA]</scope>
    <source>
        <strain evidence="5 6">CBS 412.66</strain>
    </source>
</reference>
<dbReference type="InterPro" id="IPR032259">
    <property type="entry name" value="HIBYL-CoA-H"/>
</dbReference>
<dbReference type="Proteomes" id="UP000054107">
    <property type="component" value="Unassembled WGS sequence"/>
</dbReference>
<dbReference type="PANTHER" id="PTHR43176:SF3">
    <property type="entry name" value="3-HYDROXYISOBUTYRYL-COA HYDROLASE, MITOCHONDRIAL"/>
    <property type="match status" value="1"/>
</dbReference>
<dbReference type="EC" id="3.1.2.4" evidence="2"/>
<evidence type="ECO:0000256" key="1">
    <source>
        <dbReference type="ARBA" id="ARBA00001709"/>
    </source>
</evidence>
<name>A0A0B7NWB1_9FUNG</name>
<keyword evidence="6" id="KW-1185">Reference proteome</keyword>
<protein>
    <recommendedName>
        <fullName evidence="2">3-hydroxyisobutyryl-CoA hydrolase</fullName>
        <ecNumber evidence="2">3.1.2.4</ecNumber>
    </recommendedName>
</protein>
<dbReference type="InterPro" id="IPR045004">
    <property type="entry name" value="ECH_dom"/>
</dbReference>
<dbReference type="Gene3D" id="3.90.226.10">
    <property type="entry name" value="2-enoyl-CoA Hydratase, Chain A, domain 1"/>
    <property type="match status" value="1"/>
</dbReference>
<comment type="catalytic activity">
    <reaction evidence="1">
        <text>3-hydroxy-2-methylpropanoyl-CoA + H2O = 3-hydroxy-2-methylpropanoate + CoA + H(+)</text>
        <dbReference type="Rhea" id="RHEA:20888"/>
        <dbReference type="ChEBI" id="CHEBI:11805"/>
        <dbReference type="ChEBI" id="CHEBI:15377"/>
        <dbReference type="ChEBI" id="CHEBI:15378"/>
        <dbReference type="ChEBI" id="CHEBI:57287"/>
        <dbReference type="ChEBI" id="CHEBI:57340"/>
        <dbReference type="EC" id="3.1.2.4"/>
    </reaction>
</comment>
<evidence type="ECO:0000259" key="4">
    <source>
        <dbReference type="Pfam" id="PF16113"/>
    </source>
</evidence>
<sequence length="390" mass="44116">MALVKHYNIAKCLSHIQRKRLYHAPPQLSNPALLNEKMNRSVIMTFNNPRYLNAMSPEMLSLLNSSLKACEENKDNIDMVFLRGTGNVMSSGGDIKMFIEGAKNPKNRERLHKYIDDAYRALYRSKTTSIPNISIMNGLAVGIAAGICFGTNFRVATEKTALMMPETRIGHFCDVSSCYHLSRLDGYYGRYLALCAERSKAEDLKHCGIATHFVPSGRVDDMVHHLTTLESPSVDVIDQELDKFTEALPTDPRLTTSNGISQQEKHQVVEHCFKFDTVEEIIDALEQEGSKFSLSARDKILLGSPSAVKITLELYRRASCLSYTDCLLLERKLWSIDMDAPDFVEGCMSMLEKRSPVWFQQQLDQVDLKVDIHTKRFDAAEPLEPIDLRV</sequence>
<evidence type="ECO:0000313" key="6">
    <source>
        <dbReference type="Proteomes" id="UP000054107"/>
    </source>
</evidence>
<evidence type="ECO:0000256" key="2">
    <source>
        <dbReference type="ARBA" id="ARBA00011915"/>
    </source>
</evidence>
<dbReference type="SUPFAM" id="SSF52096">
    <property type="entry name" value="ClpP/crotonase"/>
    <property type="match status" value="1"/>
</dbReference>
<dbReference type="STRING" id="35722.A0A0B7NWB1"/>
<dbReference type="AlphaFoldDB" id="A0A0B7NWB1"/>
<dbReference type="GO" id="GO:0003860">
    <property type="term" value="F:3-hydroxyisobutyryl-CoA hydrolase activity"/>
    <property type="evidence" value="ECO:0007669"/>
    <property type="project" value="UniProtKB-EC"/>
</dbReference>
<proteinExistence type="predicted"/>
<feature type="domain" description="Enoyl-CoA hydratase/isomerase" evidence="4">
    <location>
        <begin position="43"/>
        <end position="367"/>
    </location>
</feature>
<dbReference type="PANTHER" id="PTHR43176">
    <property type="entry name" value="3-HYDROXYISOBUTYRYL-COA HYDROLASE-RELATED"/>
    <property type="match status" value="1"/>
</dbReference>
<evidence type="ECO:0000313" key="5">
    <source>
        <dbReference type="EMBL" id="CEP19359.1"/>
    </source>
</evidence>
<dbReference type="CDD" id="cd06558">
    <property type="entry name" value="crotonase-like"/>
    <property type="match status" value="1"/>
</dbReference>
<accession>A0A0B7NWB1</accession>
<dbReference type="Pfam" id="PF16113">
    <property type="entry name" value="ECH_2"/>
    <property type="match status" value="1"/>
</dbReference>
<keyword evidence="3" id="KW-0378">Hydrolase</keyword>
<dbReference type="InterPro" id="IPR029045">
    <property type="entry name" value="ClpP/crotonase-like_dom_sf"/>
</dbReference>
<evidence type="ECO:0000256" key="3">
    <source>
        <dbReference type="ARBA" id="ARBA00022801"/>
    </source>
</evidence>
<dbReference type="EMBL" id="LN734024">
    <property type="protein sequence ID" value="CEP19359.1"/>
    <property type="molecule type" value="Genomic_DNA"/>
</dbReference>
<dbReference type="OrthoDB" id="448450at2759"/>
<dbReference type="GO" id="GO:0006574">
    <property type="term" value="P:L-valine catabolic process"/>
    <property type="evidence" value="ECO:0007669"/>
    <property type="project" value="TreeGrafter"/>
</dbReference>
<organism evidence="5 6">
    <name type="scientific">Parasitella parasitica</name>
    <dbReference type="NCBI Taxonomy" id="35722"/>
    <lineage>
        <taxon>Eukaryota</taxon>
        <taxon>Fungi</taxon>
        <taxon>Fungi incertae sedis</taxon>
        <taxon>Mucoromycota</taxon>
        <taxon>Mucoromycotina</taxon>
        <taxon>Mucoromycetes</taxon>
        <taxon>Mucorales</taxon>
        <taxon>Mucorineae</taxon>
        <taxon>Mucoraceae</taxon>
        <taxon>Parasitella</taxon>
    </lineage>
</organism>
<gene>
    <name evidence="5" type="primary">PARPA_13674.1 scaffold 47024</name>
</gene>